<proteinExistence type="predicted"/>
<dbReference type="InterPro" id="IPR009057">
    <property type="entry name" value="Homeodomain-like_sf"/>
</dbReference>
<evidence type="ECO:0000313" key="4">
    <source>
        <dbReference type="Proteomes" id="UP001500888"/>
    </source>
</evidence>
<organism evidence="3 4">
    <name type="scientific">Sphaerisporangium flaviroseum</name>
    <dbReference type="NCBI Taxonomy" id="509199"/>
    <lineage>
        <taxon>Bacteria</taxon>
        <taxon>Bacillati</taxon>
        <taxon>Actinomycetota</taxon>
        <taxon>Actinomycetes</taxon>
        <taxon>Streptosporangiales</taxon>
        <taxon>Streptosporangiaceae</taxon>
        <taxon>Sphaerisporangium</taxon>
    </lineage>
</organism>
<gene>
    <name evidence="3" type="ORF">GCM10022226_65350</name>
</gene>
<sequence length="207" mass="23367">MQVRQQPPRKNTFAGEARRAQIVEAAVATIAELGYTQASFARIAERAGLSSTRLISYHFAGRAELIQQVLARLHGEMGRYMYERMRAQPTASEALRTYIRALVGYIATHRPQMKALLEIFLNFQSEEGTRSYDARTDLAVLAPIEEILQWGQREGDFRAFDTRVMALTVQRAIDGLPFLLETDPGRDLDAYAEELVTLFDLATRGPE</sequence>
<reference evidence="4" key="1">
    <citation type="journal article" date="2019" name="Int. J. Syst. Evol. Microbiol.">
        <title>The Global Catalogue of Microorganisms (GCM) 10K type strain sequencing project: providing services to taxonomists for standard genome sequencing and annotation.</title>
        <authorList>
            <consortium name="The Broad Institute Genomics Platform"/>
            <consortium name="The Broad Institute Genome Sequencing Center for Infectious Disease"/>
            <person name="Wu L."/>
            <person name="Ma J."/>
        </authorList>
    </citation>
    <scope>NUCLEOTIDE SEQUENCE [LARGE SCALE GENOMIC DNA]</scope>
    <source>
        <strain evidence="4">JCM 16908</strain>
    </source>
</reference>
<comment type="caution">
    <text evidence="3">The sequence shown here is derived from an EMBL/GenBank/DDBJ whole genome shotgun (WGS) entry which is preliminary data.</text>
</comment>
<name>A0ABP7J660_9ACTN</name>
<dbReference type="InterPro" id="IPR036271">
    <property type="entry name" value="Tet_transcr_reg_TetR-rel_C_sf"/>
</dbReference>
<dbReference type="Gene3D" id="1.10.10.60">
    <property type="entry name" value="Homeodomain-like"/>
    <property type="match status" value="1"/>
</dbReference>
<evidence type="ECO:0000256" key="1">
    <source>
        <dbReference type="ARBA" id="ARBA00023125"/>
    </source>
</evidence>
<protein>
    <submittedName>
        <fullName evidence="3">TetR family transcriptional regulator</fullName>
    </submittedName>
</protein>
<dbReference type="InterPro" id="IPR001647">
    <property type="entry name" value="HTH_TetR"/>
</dbReference>
<dbReference type="InterPro" id="IPR050109">
    <property type="entry name" value="HTH-type_TetR-like_transc_reg"/>
</dbReference>
<feature type="domain" description="HTH tetR-type" evidence="2">
    <location>
        <begin position="22"/>
        <end position="69"/>
    </location>
</feature>
<dbReference type="PANTHER" id="PTHR30328">
    <property type="entry name" value="TRANSCRIPTIONAL REPRESSOR"/>
    <property type="match status" value="1"/>
</dbReference>
<keyword evidence="4" id="KW-1185">Reference proteome</keyword>
<dbReference type="Proteomes" id="UP001500888">
    <property type="component" value="Unassembled WGS sequence"/>
</dbReference>
<evidence type="ECO:0000313" key="3">
    <source>
        <dbReference type="EMBL" id="GAA3834753.1"/>
    </source>
</evidence>
<dbReference type="SUPFAM" id="SSF46689">
    <property type="entry name" value="Homeodomain-like"/>
    <property type="match status" value="1"/>
</dbReference>
<accession>A0ABP7J660</accession>
<dbReference type="RefSeq" id="WP_344949262.1">
    <property type="nucleotide sequence ID" value="NZ_BAAAZR010000036.1"/>
</dbReference>
<keyword evidence="1" id="KW-0238">DNA-binding</keyword>
<evidence type="ECO:0000259" key="2">
    <source>
        <dbReference type="Pfam" id="PF00440"/>
    </source>
</evidence>
<dbReference type="Gene3D" id="1.10.357.10">
    <property type="entry name" value="Tetracycline Repressor, domain 2"/>
    <property type="match status" value="1"/>
</dbReference>
<dbReference type="EMBL" id="BAAAZR010000036">
    <property type="protein sequence ID" value="GAA3834753.1"/>
    <property type="molecule type" value="Genomic_DNA"/>
</dbReference>
<dbReference type="SUPFAM" id="SSF48498">
    <property type="entry name" value="Tetracyclin repressor-like, C-terminal domain"/>
    <property type="match status" value="1"/>
</dbReference>
<dbReference type="PANTHER" id="PTHR30328:SF54">
    <property type="entry name" value="HTH-TYPE TRANSCRIPTIONAL REPRESSOR SCO4008"/>
    <property type="match status" value="1"/>
</dbReference>
<dbReference type="Pfam" id="PF00440">
    <property type="entry name" value="TetR_N"/>
    <property type="match status" value="1"/>
</dbReference>